<evidence type="ECO:0000256" key="1">
    <source>
        <dbReference type="SAM" id="Coils"/>
    </source>
</evidence>
<proteinExistence type="predicted"/>
<sequence>MSTTLSATMEFENIEKLKQFVEKRIAELSAELGEVLRRIDALHGIVENKRRVFEALGLKLQDRGYEGIKLGGDITIMIDPPPDALVNIYEGISENLNKELNAYRNLKNALSKLPSSPELSISATLVLDQNIPKHIVLKTVK</sequence>
<dbReference type="Proteomes" id="UP000652307">
    <property type="component" value="Unassembled WGS sequence"/>
</dbReference>
<organism evidence="2 3">
    <name type="scientific">Fervidicoccus fontis</name>
    <dbReference type="NCBI Taxonomy" id="683846"/>
    <lineage>
        <taxon>Archaea</taxon>
        <taxon>Thermoproteota</taxon>
        <taxon>Thermoprotei</taxon>
        <taxon>Fervidicoccales</taxon>
        <taxon>Fervidicoccaceae</taxon>
        <taxon>Fervidicoccus</taxon>
    </lineage>
</organism>
<evidence type="ECO:0000313" key="3">
    <source>
        <dbReference type="Proteomes" id="UP000652307"/>
    </source>
</evidence>
<name>A0A843ADX0_9CREN</name>
<comment type="caution">
    <text evidence="2">The sequence shown here is derived from an EMBL/GenBank/DDBJ whole genome shotgun (WGS) entry which is preliminary data.</text>
</comment>
<reference evidence="2" key="1">
    <citation type="submission" date="2020-10" db="EMBL/GenBank/DDBJ databases">
        <title>Fervidococcus fontis strain 3639Fd - the first crenarchaeon capable of growth on lipids.</title>
        <authorList>
            <person name="Kochetkova T.V."/>
            <person name="Elcheninov A.G."/>
            <person name="Toschakov S.V."/>
            <person name="Kublanov I.V."/>
        </authorList>
    </citation>
    <scope>NUCLEOTIDE SEQUENCE</scope>
    <source>
        <strain evidence="2">3639Fd</strain>
    </source>
</reference>
<gene>
    <name evidence="2" type="ORF">IOK49_04160</name>
</gene>
<dbReference type="AlphaFoldDB" id="A0A843ADX0"/>
<protein>
    <submittedName>
        <fullName evidence="2">Uncharacterized protein</fullName>
    </submittedName>
</protein>
<keyword evidence="1" id="KW-0175">Coiled coil</keyword>
<accession>A0A843ADX0</accession>
<feature type="coiled-coil region" evidence="1">
    <location>
        <begin position="11"/>
        <end position="38"/>
    </location>
</feature>
<dbReference type="EMBL" id="JADEZV010000002">
    <property type="protein sequence ID" value="MBE9391266.1"/>
    <property type="molecule type" value="Genomic_DNA"/>
</dbReference>
<evidence type="ECO:0000313" key="2">
    <source>
        <dbReference type="EMBL" id="MBE9391266.1"/>
    </source>
</evidence>
<dbReference type="RefSeq" id="WP_193803691.1">
    <property type="nucleotide sequence ID" value="NZ_JADEZV010000002.1"/>
</dbReference>